<dbReference type="InterPro" id="IPR013324">
    <property type="entry name" value="RNA_pol_sigma_r3/r4-like"/>
</dbReference>
<comment type="similarity">
    <text evidence="1">Belongs to the sigma-70 factor family. ECF subfamily.</text>
</comment>
<proteinExistence type="inferred from homology"/>
<evidence type="ECO:0000313" key="6">
    <source>
        <dbReference type="EMBL" id="REG92877.1"/>
    </source>
</evidence>
<dbReference type="OrthoDB" id="9150024at2"/>
<name>A0A3E0E3L3_9BACT</name>
<comment type="caution">
    <text evidence="6">The sequence shown here is derived from an EMBL/GenBank/DDBJ whole genome shotgun (WGS) entry which is preliminary data.</text>
</comment>
<evidence type="ECO:0000256" key="3">
    <source>
        <dbReference type="ARBA" id="ARBA00023082"/>
    </source>
</evidence>
<keyword evidence="7" id="KW-1185">Reference proteome</keyword>
<dbReference type="InterPro" id="IPR039425">
    <property type="entry name" value="RNA_pol_sigma-70-like"/>
</dbReference>
<dbReference type="SUPFAM" id="SSF88946">
    <property type="entry name" value="Sigma2 domain of RNA polymerase sigma factors"/>
    <property type="match status" value="1"/>
</dbReference>
<dbReference type="AlphaFoldDB" id="A0A3E0E3L3"/>
<sequence>MNIDPKKSSEAKHITLHSQEIVRIFESKSDCEIWTAFDKGDEMAFNYLYRIYAPILYQYGFQFSRDSSLIQDSIQNIFIYLRSKRGELSEVANIKGYLYRSIQREIIKNLKATTKRDQINSSALENSFKIEISPETSFIQSETNSLRKTKLQNGIDQLTCKQRKALLLFYQEELSYNEIAQIMDFKEVKTARKLIYRAITSLKEFIKPAK</sequence>
<organism evidence="6 7">
    <name type="scientific">Algoriphagus antarcticus</name>
    <dbReference type="NCBI Taxonomy" id="238540"/>
    <lineage>
        <taxon>Bacteria</taxon>
        <taxon>Pseudomonadati</taxon>
        <taxon>Bacteroidota</taxon>
        <taxon>Cytophagia</taxon>
        <taxon>Cytophagales</taxon>
        <taxon>Cyclobacteriaceae</taxon>
        <taxon>Algoriphagus</taxon>
    </lineage>
</organism>
<dbReference type="SUPFAM" id="SSF88659">
    <property type="entry name" value="Sigma3 and sigma4 domains of RNA polymerase sigma factors"/>
    <property type="match status" value="1"/>
</dbReference>
<feature type="domain" description="RNA polymerase sigma factor 70 region 4 type 2" evidence="5">
    <location>
        <begin position="150"/>
        <end position="200"/>
    </location>
</feature>
<dbReference type="GO" id="GO:0016987">
    <property type="term" value="F:sigma factor activity"/>
    <property type="evidence" value="ECO:0007669"/>
    <property type="project" value="UniProtKB-KW"/>
</dbReference>
<dbReference type="Gene3D" id="1.10.10.10">
    <property type="entry name" value="Winged helix-like DNA-binding domain superfamily/Winged helix DNA-binding domain"/>
    <property type="match status" value="1"/>
</dbReference>
<evidence type="ECO:0000259" key="5">
    <source>
        <dbReference type="Pfam" id="PF08281"/>
    </source>
</evidence>
<dbReference type="InterPro" id="IPR014284">
    <property type="entry name" value="RNA_pol_sigma-70_dom"/>
</dbReference>
<evidence type="ECO:0000256" key="4">
    <source>
        <dbReference type="ARBA" id="ARBA00023163"/>
    </source>
</evidence>
<protein>
    <submittedName>
        <fullName evidence="6">RNA polymerase sigma-70 factor (ECF subfamily)</fullName>
    </submittedName>
</protein>
<dbReference type="PANTHER" id="PTHR43133:SF46">
    <property type="entry name" value="RNA POLYMERASE SIGMA-70 FACTOR ECF SUBFAMILY"/>
    <property type="match status" value="1"/>
</dbReference>
<dbReference type="CDD" id="cd06171">
    <property type="entry name" value="Sigma70_r4"/>
    <property type="match status" value="1"/>
</dbReference>
<evidence type="ECO:0000313" key="7">
    <source>
        <dbReference type="Proteomes" id="UP000256405"/>
    </source>
</evidence>
<dbReference type="RefSeq" id="WP_086539736.1">
    <property type="nucleotide sequence ID" value="NZ_MSSW01000003.1"/>
</dbReference>
<dbReference type="GO" id="GO:0003677">
    <property type="term" value="F:DNA binding"/>
    <property type="evidence" value="ECO:0007669"/>
    <property type="project" value="InterPro"/>
</dbReference>
<dbReference type="Proteomes" id="UP000256405">
    <property type="component" value="Unassembled WGS sequence"/>
</dbReference>
<reference evidence="6 7" key="1">
    <citation type="submission" date="2018-08" db="EMBL/GenBank/DDBJ databases">
        <title>Genomic Encyclopedia of Archaeal and Bacterial Type Strains, Phase II (KMG-II): from individual species to whole genera.</title>
        <authorList>
            <person name="Goeker M."/>
        </authorList>
    </citation>
    <scope>NUCLEOTIDE SEQUENCE [LARGE SCALE GENOMIC DNA]</scope>
    <source>
        <strain evidence="6 7">DSM 15986</strain>
    </source>
</reference>
<dbReference type="PANTHER" id="PTHR43133">
    <property type="entry name" value="RNA POLYMERASE ECF-TYPE SIGMA FACTO"/>
    <property type="match status" value="1"/>
</dbReference>
<gene>
    <name evidence="6" type="ORF">C8N25_102281</name>
</gene>
<dbReference type="EMBL" id="QUNF01000002">
    <property type="protein sequence ID" value="REG92877.1"/>
    <property type="molecule type" value="Genomic_DNA"/>
</dbReference>
<evidence type="ECO:0000256" key="2">
    <source>
        <dbReference type="ARBA" id="ARBA00023015"/>
    </source>
</evidence>
<keyword evidence="3" id="KW-0731">Sigma factor</keyword>
<accession>A0A3E0E3L3</accession>
<dbReference type="InterPro" id="IPR036388">
    <property type="entry name" value="WH-like_DNA-bd_sf"/>
</dbReference>
<evidence type="ECO:0000256" key="1">
    <source>
        <dbReference type="ARBA" id="ARBA00010641"/>
    </source>
</evidence>
<dbReference type="InterPro" id="IPR013325">
    <property type="entry name" value="RNA_pol_sigma_r2"/>
</dbReference>
<dbReference type="NCBIfam" id="TIGR02937">
    <property type="entry name" value="sigma70-ECF"/>
    <property type="match status" value="1"/>
</dbReference>
<keyword evidence="2" id="KW-0805">Transcription regulation</keyword>
<dbReference type="InterPro" id="IPR013249">
    <property type="entry name" value="RNA_pol_sigma70_r4_t2"/>
</dbReference>
<dbReference type="GO" id="GO:0006352">
    <property type="term" value="P:DNA-templated transcription initiation"/>
    <property type="evidence" value="ECO:0007669"/>
    <property type="project" value="InterPro"/>
</dbReference>
<dbReference type="Pfam" id="PF08281">
    <property type="entry name" value="Sigma70_r4_2"/>
    <property type="match status" value="1"/>
</dbReference>
<keyword evidence="4" id="KW-0804">Transcription</keyword>
<dbReference type="Gene3D" id="1.10.1740.10">
    <property type="match status" value="1"/>
</dbReference>